<gene>
    <name evidence="6" type="ORF">GCM10022197_11960</name>
</gene>
<evidence type="ECO:0000313" key="7">
    <source>
        <dbReference type="Proteomes" id="UP001500767"/>
    </source>
</evidence>
<dbReference type="PANTHER" id="PTHR43401:SF2">
    <property type="entry name" value="L-THREONINE 3-DEHYDROGENASE"/>
    <property type="match status" value="1"/>
</dbReference>
<feature type="domain" description="Enoyl reductase (ER)" evidence="5">
    <location>
        <begin position="12"/>
        <end position="331"/>
    </location>
</feature>
<dbReference type="RefSeq" id="WP_204911799.1">
    <property type="nucleotide sequence ID" value="NZ_BAAAYR010000001.1"/>
</dbReference>
<evidence type="ECO:0000256" key="3">
    <source>
        <dbReference type="ARBA" id="ARBA00022833"/>
    </source>
</evidence>
<keyword evidence="3" id="KW-0862">Zinc</keyword>
<dbReference type="InterPro" id="IPR013154">
    <property type="entry name" value="ADH-like_N"/>
</dbReference>
<evidence type="ECO:0000313" key="6">
    <source>
        <dbReference type="EMBL" id="GAA3558279.1"/>
    </source>
</evidence>
<name>A0ABP6X3A0_9ACTN</name>
<sequence length="333" mass="34300">MPTTMRAVQADGRGGVHLRELPVPRAEEGWVVIAPVGTGVCGTDLHLVAGDYPHGRFPVVPGHEFAGHVTEVGPGVVGLAEGDYVGVNPNISCTRCTWCRRGATNLCVDLRPVGIAVDGSCAELVAVPSRIVTALSTSVAHRAAPLIEPFACVLHALERAPGWTDEEVVVFGAGSIGLMAVVLGRAEGSAGIRVVEPDAARRAAALDLGAVQAVGSVEELDRQVYDLVIDASGHPAAITAALGALGPRGRLVQMGVASPTAAVALSPYEVFAKELSVIGSNSLAEKYPEAAERMVDLQDALVSLVTATFTLEDYAQALAAATSPGQIKVQVVA</sequence>
<accession>A0ABP6X3A0</accession>
<dbReference type="InterPro" id="IPR011032">
    <property type="entry name" value="GroES-like_sf"/>
</dbReference>
<evidence type="ECO:0000256" key="1">
    <source>
        <dbReference type="ARBA" id="ARBA00001947"/>
    </source>
</evidence>
<dbReference type="Pfam" id="PF08240">
    <property type="entry name" value="ADH_N"/>
    <property type="match status" value="1"/>
</dbReference>
<proteinExistence type="predicted"/>
<comment type="caution">
    <text evidence="6">The sequence shown here is derived from an EMBL/GenBank/DDBJ whole genome shotgun (WGS) entry which is preliminary data.</text>
</comment>
<dbReference type="Gene3D" id="3.40.50.720">
    <property type="entry name" value="NAD(P)-binding Rossmann-like Domain"/>
    <property type="match status" value="1"/>
</dbReference>
<protein>
    <submittedName>
        <fullName evidence="6">Zinc-dependent alcohol dehydrogenase family protein</fullName>
    </submittedName>
</protein>
<dbReference type="PANTHER" id="PTHR43401">
    <property type="entry name" value="L-THREONINE 3-DEHYDROGENASE"/>
    <property type="match status" value="1"/>
</dbReference>
<dbReference type="InterPro" id="IPR036291">
    <property type="entry name" value="NAD(P)-bd_dom_sf"/>
</dbReference>
<dbReference type="InterPro" id="IPR020843">
    <property type="entry name" value="ER"/>
</dbReference>
<evidence type="ECO:0000256" key="2">
    <source>
        <dbReference type="ARBA" id="ARBA00022723"/>
    </source>
</evidence>
<keyword evidence="4" id="KW-0560">Oxidoreductase</keyword>
<dbReference type="Proteomes" id="UP001500767">
    <property type="component" value="Unassembled WGS sequence"/>
</dbReference>
<dbReference type="Pfam" id="PF16912">
    <property type="entry name" value="Glu_dehyd_C"/>
    <property type="match status" value="1"/>
</dbReference>
<keyword evidence="2" id="KW-0479">Metal-binding</keyword>
<reference evidence="7" key="1">
    <citation type="journal article" date="2019" name="Int. J. Syst. Evol. Microbiol.">
        <title>The Global Catalogue of Microorganisms (GCM) 10K type strain sequencing project: providing services to taxonomists for standard genome sequencing and annotation.</title>
        <authorList>
            <consortium name="The Broad Institute Genomics Platform"/>
            <consortium name="The Broad Institute Genome Sequencing Center for Infectious Disease"/>
            <person name="Wu L."/>
            <person name="Ma J."/>
        </authorList>
    </citation>
    <scope>NUCLEOTIDE SEQUENCE [LARGE SCALE GENOMIC DNA]</scope>
    <source>
        <strain evidence="7">JCM 16540</strain>
    </source>
</reference>
<dbReference type="PROSITE" id="PS00059">
    <property type="entry name" value="ADH_ZINC"/>
    <property type="match status" value="1"/>
</dbReference>
<dbReference type="SMART" id="SM00829">
    <property type="entry name" value="PKS_ER"/>
    <property type="match status" value="1"/>
</dbReference>
<dbReference type="InterPro" id="IPR002328">
    <property type="entry name" value="ADH_Zn_CS"/>
</dbReference>
<dbReference type="Gene3D" id="3.90.180.10">
    <property type="entry name" value="Medium-chain alcohol dehydrogenases, catalytic domain"/>
    <property type="match status" value="1"/>
</dbReference>
<evidence type="ECO:0000256" key="4">
    <source>
        <dbReference type="ARBA" id="ARBA00023002"/>
    </source>
</evidence>
<dbReference type="InterPro" id="IPR050129">
    <property type="entry name" value="Zn_alcohol_dh"/>
</dbReference>
<keyword evidence="7" id="KW-1185">Reference proteome</keyword>
<organism evidence="6 7">
    <name type="scientific">Microlunatus spumicola</name>
    <dbReference type="NCBI Taxonomy" id="81499"/>
    <lineage>
        <taxon>Bacteria</taxon>
        <taxon>Bacillati</taxon>
        <taxon>Actinomycetota</taxon>
        <taxon>Actinomycetes</taxon>
        <taxon>Propionibacteriales</taxon>
        <taxon>Propionibacteriaceae</taxon>
        <taxon>Microlunatus</taxon>
    </lineage>
</organism>
<comment type="cofactor">
    <cofactor evidence="1">
        <name>Zn(2+)</name>
        <dbReference type="ChEBI" id="CHEBI:29105"/>
    </cofactor>
</comment>
<evidence type="ECO:0000259" key="5">
    <source>
        <dbReference type="SMART" id="SM00829"/>
    </source>
</evidence>
<dbReference type="SUPFAM" id="SSF51735">
    <property type="entry name" value="NAD(P)-binding Rossmann-fold domains"/>
    <property type="match status" value="1"/>
</dbReference>
<dbReference type="InterPro" id="IPR031640">
    <property type="entry name" value="Glu_dehyd_C"/>
</dbReference>
<dbReference type="EMBL" id="BAAAYR010000001">
    <property type="protein sequence ID" value="GAA3558279.1"/>
    <property type="molecule type" value="Genomic_DNA"/>
</dbReference>
<dbReference type="SUPFAM" id="SSF50129">
    <property type="entry name" value="GroES-like"/>
    <property type="match status" value="1"/>
</dbReference>